<dbReference type="InterPro" id="IPR051988">
    <property type="entry name" value="HRR_RAD51_Paralog"/>
</dbReference>
<dbReference type="Proteomes" id="UP000256970">
    <property type="component" value="Unassembled WGS sequence"/>
</dbReference>
<keyword evidence="6" id="KW-0238">DNA-binding</keyword>
<dbReference type="InterPro" id="IPR020588">
    <property type="entry name" value="RecA_ATP-bd"/>
</dbReference>
<dbReference type="GO" id="GO:0000723">
    <property type="term" value="P:telomere maintenance"/>
    <property type="evidence" value="ECO:0007669"/>
    <property type="project" value="TreeGrafter"/>
</dbReference>
<dbReference type="PROSITE" id="PS50162">
    <property type="entry name" value="RECA_2"/>
    <property type="match status" value="1"/>
</dbReference>
<feature type="region of interest" description="Disordered" evidence="10">
    <location>
        <begin position="265"/>
        <end position="287"/>
    </location>
</feature>
<evidence type="ECO:0000313" key="13">
    <source>
        <dbReference type="EMBL" id="SZX76541.1"/>
    </source>
</evidence>
<evidence type="ECO:0000256" key="2">
    <source>
        <dbReference type="ARBA" id="ARBA00007095"/>
    </source>
</evidence>
<comment type="subcellular location">
    <subcellularLocation>
        <location evidence="1">Nucleus</location>
    </subcellularLocation>
</comment>
<dbReference type="CDD" id="cd19489">
    <property type="entry name" value="Rad51D"/>
    <property type="match status" value="1"/>
</dbReference>
<proteinExistence type="inferred from homology"/>
<evidence type="ECO:0000256" key="4">
    <source>
        <dbReference type="ARBA" id="ARBA00022763"/>
    </source>
</evidence>
<feature type="domain" description="RecA family profile 1" evidence="11">
    <location>
        <begin position="86"/>
        <end position="253"/>
    </location>
</feature>
<dbReference type="GO" id="GO:0140664">
    <property type="term" value="F:ATP-dependent DNA damage sensor activity"/>
    <property type="evidence" value="ECO:0007669"/>
    <property type="project" value="InterPro"/>
</dbReference>
<dbReference type="STRING" id="3088.A0A383VBD1"/>
<evidence type="ECO:0000256" key="1">
    <source>
        <dbReference type="ARBA" id="ARBA00004123"/>
    </source>
</evidence>
<evidence type="ECO:0000256" key="3">
    <source>
        <dbReference type="ARBA" id="ARBA00022741"/>
    </source>
</evidence>
<evidence type="ECO:0000256" key="10">
    <source>
        <dbReference type="SAM" id="MobiDB-lite"/>
    </source>
</evidence>
<evidence type="ECO:0000313" key="12">
    <source>
        <dbReference type="EMBL" id="SZX62868.1"/>
    </source>
</evidence>
<name>A0A383VBD1_TETOB</name>
<keyword evidence="9" id="KW-0539">Nucleus</keyword>
<dbReference type="SUPFAM" id="SSF52540">
    <property type="entry name" value="P-loop containing nucleoside triphosphate hydrolases"/>
    <property type="match status" value="1"/>
</dbReference>
<dbReference type="GO" id="GO:0005657">
    <property type="term" value="C:replication fork"/>
    <property type="evidence" value="ECO:0007669"/>
    <property type="project" value="TreeGrafter"/>
</dbReference>
<sequence>MPRIKTEELPDGTADPIKAHLRSYGSVERYLTSTQDYLPAAFRAQNQQSIQGQDVTRAAHAALMQQLQQQAPAAVSGAALMALIEATRMLPFGVDGLDAILMGGMRETTITELAGESCSGKTQLCLLAAVTTAHRGEHVVYFDTTNAFSAGRARQLCMANYNDTACLGNIMVVACHSIHALLASLDELAAQASSSGPGARPSMIIVDSISALLSPVIGSTQHHQGNVLVAETGRLLRHIADSLKLAVLVTNHVVGSSYGGYGSRAAPGRDSTGAAGQQGGAATGAARLGPGDVNYNFKPALGEQWRGLPHTRLQLSRAPAADSVCATLLASSIKDLGHQAWFSIGETIQDAERPG</sequence>
<dbReference type="GO" id="GO:0005815">
    <property type="term" value="C:microtubule organizing center"/>
    <property type="evidence" value="ECO:0007669"/>
    <property type="project" value="TreeGrafter"/>
</dbReference>
<dbReference type="GO" id="GO:0000400">
    <property type="term" value="F:four-way junction DNA binding"/>
    <property type="evidence" value="ECO:0007669"/>
    <property type="project" value="TreeGrafter"/>
</dbReference>
<evidence type="ECO:0000256" key="6">
    <source>
        <dbReference type="ARBA" id="ARBA00023125"/>
    </source>
</evidence>
<dbReference type="GO" id="GO:0005524">
    <property type="term" value="F:ATP binding"/>
    <property type="evidence" value="ECO:0007669"/>
    <property type="project" value="UniProtKB-KW"/>
</dbReference>
<protein>
    <recommendedName>
        <fullName evidence="11">RecA family profile 1 domain-containing protein</fullName>
    </recommendedName>
</protein>
<dbReference type="InterPro" id="IPR047323">
    <property type="entry name" value="Rad51D_C"/>
</dbReference>
<dbReference type="PANTHER" id="PTHR46457:SF1">
    <property type="entry name" value="DNA REPAIR PROTEIN RAD51 HOMOLOG 4"/>
    <property type="match status" value="1"/>
</dbReference>
<dbReference type="GO" id="GO:0003697">
    <property type="term" value="F:single-stranded DNA binding"/>
    <property type="evidence" value="ECO:0007669"/>
    <property type="project" value="TreeGrafter"/>
</dbReference>
<keyword evidence="14" id="KW-1185">Reference proteome</keyword>
<accession>A0A383VBD1</accession>
<keyword evidence="5" id="KW-0067">ATP-binding</keyword>
<dbReference type="InterPro" id="IPR027417">
    <property type="entry name" value="P-loop_NTPase"/>
</dbReference>
<dbReference type="AlphaFoldDB" id="A0A383VBD1"/>
<dbReference type="Gene3D" id="3.40.50.300">
    <property type="entry name" value="P-loop containing nucleotide triphosphate hydrolases"/>
    <property type="match status" value="1"/>
</dbReference>
<keyword evidence="7" id="KW-0233">DNA recombination</keyword>
<dbReference type="InterPro" id="IPR013632">
    <property type="entry name" value="Rad51_C"/>
</dbReference>
<organism evidence="12 14">
    <name type="scientific">Tetradesmus obliquus</name>
    <name type="common">Green alga</name>
    <name type="synonym">Acutodesmus obliquus</name>
    <dbReference type="NCBI Taxonomy" id="3088"/>
    <lineage>
        <taxon>Eukaryota</taxon>
        <taxon>Viridiplantae</taxon>
        <taxon>Chlorophyta</taxon>
        <taxon>core chlorophytes</taxon>
        <taxon>Chlorophyceae</taxon>
        <taxon>CS clade</taxon>
        <taxon>Sphaeropleales</taxon>
        <taxon>Scenedesmaceae</taxon>
        <taxon>Tetradesmus</taxon>
    </lineage>
</organism>
<evidence type="ECO:0000313" key="14">
    <source>
        <dbReference type="Proteomes" id="UP000256970"/>
    </source>
</evidence>
<dbReference type="EMBL" id="FNXT01000269">
    <property type="protein sequence ID" value="SZX62868.1"/>
    <property type="molecule type" value="Genomic_DNA"/>
</dbReference>
<dbReference type="PANTHER" id="PTHR46457">
    <property type="entry name" value="DNA REPAIR PROTEIN RAD51 HOMOLOG 4"/>
    <property type="match status" value="1"/>
</dbReference>
<comment type="similarity">
    <text evidence="2">Belongs to the RecA family. RAD51 subfamily.</text>
</comment>
<evidence type="ECO:0000256" key="7">
    <source>
        <dbReference type="ARBA" id="ARBA00023172"/>
    </source>
</evidence>
<evidence type="ECO:0000256" key="8">
    <source>
        <dbReference type="ARBA" id="ARBA00023204"/>
    </source>
</evidence>
<evidence type="ECO:0000256" key="5">
    <source>
        <dbReference type="ARBA" id="ARBA00022840"/>
    </source>
</evidence>
<evidence type="ECO:0000259" key="11">
    <source>
        <dbReference type="PROSITE" id="PS50162"/>
    </source>
</evidence>
<keyword evidence="8" id="KW-0234">DNA repair</keyword>
<gene>
    <name evidence="13" type="ORF">BQ4739_LOCUS16922</name>
    <name evidence="12" type="ORF">BQ4739_LOCUS3445</name>
</gene>
<keyword evidence="4" id="KW-0227">DNA damage</keyword>
<dbReference type="GO" id="GO:0000724">
    <property type="term" value="P:double-strand break repair via homologous recombination"/>
    <property type="evidence" value="ECO:0007669"/>
    <property type="project" value="TreeGrafter"/>
</dbReference>
<dbReference type="GO" id="GO:0007131">
    <property type="term" value="P:reciprocal meiotic recombination"/>
    <property type="evidence" value="ECO:0007669"/>
    <property type="project" value="TreeGrafter"/>
</dbReference>
<dbReference type="GO" id="GO:0042148">
    <property type="term" value="P:DNA strand invasion"/>
    <property type="evidence" value="ECO:0007669"/>
    <property type="project" value="TreeGrafter"/>
</dbReference>
<dbReference type="GO" id="GO:0033063">
    <property type="term" value="C:Rad51B-Rad51C-Rad51D-XRCC2 complex"/>
    <property type="evidence" value="ECO:0007669"/>
    <property type="project" value="TreeGrafter"/>
</dbReference>
<evidence type="ECO:0000256" key="9">
    <source>
        <dbReference type="ARBA" id="ARBA00023242"/>
    </source>
</evidence>
<keyword evidence="3" id="KW-0547">Nucleotide-binding</keyword>
<dbReference type="EMBL" id="FNXT01001260">
    <property type="protein sequence ID" value="SZX76541.1"/>
    <property type="molecule type" value="Genomic_DNA"/>
</dbReference>
<dbReference type="Pfam" id="PF08423">
    <property type="entry name" value="Rad51"/>
    <property type="match status" value="1"/>
</dbReference>
<reference evidence="12 14" key="1">
    <citation type="submission" date="2016-10" db="EMBL/GenBank/DDBJ databases">
        <authorList>
            <person name="Cai Z."/>
        </authorList>
    </citation>
    <scope>NUCLEOTIDE SEQUENCE [LARGE SCALE GENOMIC DNA]</scope>
</reference>